<accession>A0A0N0U3R5</accession>
<sequence>MQLCNYDVHSRMIQIPVYVSSTISARYNCNIRVNNLADWNLLILLLLRAVLPPYIIPHIKLINKSEILASYNRVISLLGHAPAIYDVEGTTVNEARTTGTGPRATETGSAKSRRGSIVLWRKLRKRNYQMTVNVQNLALYITQNTRYRQKVFHHPRSCYRNIFLKKNASVNSGKTCSKDVRPPEEVYYRQQRFRFRNQKIALRLWSAKVSPLKLFHLGVLKTLEDVFVEIFRYGNRIIAEL</sequence>
<keyword evidence="2" id="KW-1185">Reference proteome</keyword>
<dbReference type="EMBL" id="KQ435859">
    <property type="protein sequence ID" value="KOX70552.1"/>
    <property type="molecule type" value="Genomic_DNA"/>
</dbReference>
<dbReference type="Proteomes" id="UP000053105">
    <property type="component" value="Unassembled WGS sequence"/>
</dbReference>
<evidence type="ECO:0000313" key="1">
    <source>
        <dbReference type="EMBL" id="KOX70552.1"/>
    </source>
</evidence>
<gene>
    <name evidence="1" type="ORF">WN51_02608</name>
</gene>
<evidence type="ECO:0000313" key="2">
    <source>
        <dbReference type="Proteomes" id="UP000053105"/>
    </source>
</evidence>
<name>A0A0N0U3R5_9HYME</name>
<reference evidence="1 2" key="1">
    <citation type="submission" date="2015-07" db="EMBL/GenBank/DDBJ databases">
        <title>The genome of Melipona quadrifasciata.</title>
        <authorList>
            <person name="Pan H."/>
            <person name="Kapheim K."/>
        </authorList>
    </citation>
    <scope>NUCLEOTIDE SEQUENCE [LARGE SCALE GENOMIC DNA]</scope>
    <source>
        <strain evidence="1">0111107301</strain>
        <tissue evidence="1">Whole body</tissue>
    </source>
</reference>
<organism evidence="1 2">
    <name type="scientific">Melipona quadrifasciata</name>
    <dbReference type="NCBI Taxonomy" id="166423"/>
    <lineage>
        <taxon>Eukaryota</taxon>
        <taxon>Metazoa</taxon>
        <taxon>Ecdysozoa</taxon>
        <taxon>Arthropoda</taxon>
        <taxon>Hexapoda</taxon>
        <taxon>Insecta</taxon>
        <taxon>Pterygota</taxon>
        <taxon>Neoptera</taxon>
        <taxon>Endopterygota</taxon>
        <taxon>Hymenoptera</taxon>
        <taxon>Apocrita</taxon>
        <taxon>Aculeata</taxon>
        <taxon>Apoidea</taxon>
        <taxon>Anthophila</taxon>
        <taxon>Apidae</taxon>
        <taxon>Melipona</taxon>
    </lineage>
</organism>
<protein>
    <submittedName>
        <fullName evidence="1">Uncharacterized protein</fullName>
    </submittedName>
</protein>
<proteinExistence type="predicted"/>
<dbReference type="AlphaFoldDB" id="A0A0N0U3R5"/>